<dbReference type="PANTHER" id="PTHR31668:SF24">
    <property type="entry name" value="TRANSCRIPTION FACTOR, PUTATIVE-RELATED"/>
    <property type="match status" value="1"/>
</dbReference>
<reference evidence="6 7" key="1">
    <citation type="submission" date="2019-04" db="EMBL/GenBank/DDBJ databases">
        <title>Friends and foes A comparative genomics study of 23 Aspergillus species from section Flavi.</title>
        <authorList>
            <consortium name="DOE Joint Genome Institute"/>
            <person name="Kjaerbolling I."/>
            <person name="Vesth T."/>
            <person name="Frisvad J.C."/>
            <person name="Nybo J.L."/>
            <person name="Theobald S."/>
            <person name="Kildgaard S."/>
            <person name="Isbrandt T."/>
            <person name="Kuo A."/>
            <person name="Sato A."/>
            <person name="Lyhne E.K."/>
            <person name="Kogle M.E."/>
            <person name="Wiebenga A."/>
            <person name="Kun R.S."/>
            <person name="Lubbers R.J."/>
            <person name="Makela M.R."/>
            <person name="Barry K."/>
            <person name="Chovatia M."/>
            <person name="Clum A."/>
            <person name="Daum C."/>
            <person name="Haridas S."/>
            <person name="He G."/>
            <person name="LaButti K."/>
            <person name="Lipzen A."/>
            <person name="Mondo S."/>
            <person name="Riley R."/>
            <person name="Salamov A."/>
            <person name="Simmons B.A."/>
            <person name="Magnuson J.K."/>
            <person name="Henrissat B."/>
            <person name="Mortensen U.H."/>
            <person name="Larsen T.O."/>
            <person name="Devries R.P."/>
            <person name="Grigoriev I.V."/>
            <person name="Machida M."/>
            <person name="Baker S.E."/>
            <person name="Andersen M.R."/>
        </authorList>
    </citation>
    <scope>NUCLEOTIDE SEQUENCE [LARGE SCALE GENOMIC DNA]</scope>
    <source>
        <strain evidence="6 7">CBS 151.66</strain>
    </source>
</reference>
<sequence length="540" mass="60397">MQRYPQPAMPYRISRACDGCRFRKVKCSGVQPCSQCAHLGLPCAFSSASGKRKPGVRGRLVAQLRGKVNGSCSTASDMIHVLPSSTAGITFHHRLLSRGGCGSTIPGFTSDFFVNLVSKFKELVYPLNPIIAPEEIRAAITTMQDNMENVALVCSFAAVTISLTQISWRLHDDVAAQIAILIQHSLKAHRWVDLAPVGNDGMLGGLPVTINRIVTCIFLEMAMIGLKRLDRSFAMLREAITMIQTLKFHQVSTSDATIGLAELARYRRLYWEVYIHERFSTMMSGYPCIMPPLQVDYPLTNAGVPSHVGVGYNRLIQLFLIIDEPLIAHWRALQDPGLERPEMTVEWIESKQAQLDEDEAGVVEAERVMRASGGSGLMELQHADLFITRLWLRTMIWQLALSHGLLRSTPPQSTHDGMSLHFPAQRLSVQLHSLVSQLESVASVGTHGSGILQKLFEITSTVADVLALPLRHDPSEQDILRVENFVFLVQFLFSFERIQKQERDYLWEKLCVLKQLYPAVDFGDNSIHHDALVLQPCRDM</sequence>
<keyword evidence="1" id="KW-0805">Transcription regulation</keyword>
<evidence type="ECO:0000256" key="1">
    <source>
        <dbReference type="ARBA" id="ARBA00023015"/>
    </source>
</evidence>
<dbReference type="EMBL" id="ML732334">
    <property type="protein sequence ID" value="KAB8069594.1"/>
    <property type="molecule type" value="Genomic_DNA"/>
</dbReference>
<dbReference type="PANTHER" id="PTHR31668">
    <property type="entry name" value="GLUCOSE TRANSPORT TRANSCRIPTION REGULATOR RGT1-RELATED-RELATED"/>
    <property type="match status" value="1"/>
</dbReference>
<organism evidence="6 7">
    <name type="scientific">Aspergillus leporis</name>
    <dbReference type="NCBI Taxonomy" id="41062"/>
    <lineage>
        <taxon>Eukaryota</taxon>
        <taxon>Fungi</taxon>
        <taxon>Dikarya</taxon>
        <taxon>Ascomycota</taxon>
        <taxon>Pezizomycotina</taxon>
        <taxon>Eurotiomycetes</taxon>
        <taxon>Eurotiomycetidae</taxon>
        <taxon>Eurotiales</taxon>
        <taxon>Aspergillaceae</taxon>
        <taxon>Aspergillus</taxon>
        <taxon>Aspergillus subgen. Circumdati</taxon>
    </lineage>
</organism>
<dbReference type="InterPro" id="IPR001138">
    <property type="entry name" value="Zn2Cys6_DnaBD"/>
</dbReference>
<keyword evidence="4" id="KW-0539">Nucleus</keyword>
<protein>
    <recommendedName>
        <fullName evidence="5">Zn(2)-C6 fungal-type domain-containing protein</fullName>
    </recommendedName>
</protein>
<dbReference type="InterPro" id="IPR036864">
    <property type="entry name" value="Zn2-C6_fun-type_DNA-bd_sf"/>
</dbReference>
<dbReference type="Gene3D" id="4.10.240.10">
    <property type="entry name" value="Zn(2)-C6 fungal-type DNA-binding domain"/>
    <property type="match status" value="1"/>
</dbReference>
<keyword evidence="2" id="KW-0238">DNA-binding</keyword>
<dbReference type="GO" id="GO:0000981">
    <property type="term" value="F:DNA-binding transcription factor activity, RNA polymerase II-specific"/>
    <property type="evidence" value="ECO:0007669"/>
    <property type="project" value="InterPro"/>
</dbReference>
<evidence type="ECO:0000313" key="7">
    <source>
        <dbReference type="Proteomes" id="UP000326565"/>
    </source>
</evidence>
<evidence type="ECO:0000256" key="2">
    <source>
        <dbReference type="ARBA" id="ARBA00023125"/>
    </source>
</evidence>
<dbReference type="CDD" id="cd00067">
    <property type="entry name" value="GAL4"/>
    <property type="match status" value="1"/>
</dbReference>
<dbReference type="GO" id="GO:0003677">
    <property type="term" value="F:DNA binding"/>
    <property type="evidence" value="ECO:0007669"/>
    <property type="project" value="UniProtKB-KW"/>
</dbReference>
<dbReference type="CDD" id="cd12148">
    <property type="entry name" value="fungal_TF_MHR"/>
    <property type="match status" value="1"/>
</dbReference>
<dbReference type="Proteomes" id="UP000326565">
    <property type="component" value="Unassembled WGS sequence"/>
</dbReference>
<dbReference type="SUPFAM" id="SSF57701">
    <property type="entry name" value="Zn2/Cys6 DNA-binding domain"/>
    <property type="match status" value="1"/>
</dbReference>
<keyword evidence="3" id="KW-0804">Transcription</keyword>
<evidence type="ECO:0000313" key="6">
    <source>
        <dbReference type="EMBL" id="KAB8069594.1"/>
    </source>
</evidence>
<dbReference type="GO" id="GO:0009893">
    <property type="term" value="P:positive regulation of metabolic process"/>
    <property type="evidence" value="ECO:0007669"/>
    <property type="project" value="UniProtKB-ARBA"/>
</dbReference>
<name>A0A5N5WR14_9EURO</name>
<keyword evidence="7" id="KW-1185">Reference proteome</keyword>
<dbReference type="InterPro" id="IPR050797">
    <property type="entry name" value="Carb_Metab_Trans_Reg"/>
</dbReference>
<proteinExistence type="predicted"/>
<evidence type="ECO:0000256" key="4">
    <source>
        <dbReference type="ARBA" id="ARBA00023242"/>
    </source>
</evidence>
<dbReference type="PROSITE" id="PS00463">
    <property type="entry name" value="ZN2_CY6_FUNGAL_1"/>
    <property type="match status" value="1"/>
</dbReference>
<feature type="domain" description="Zn(2)-C6 fungal-type" evidence="5">
    <location>
        <begin position="16"/>
        <end position="45"/>
    </location>
</feature>
<dbReference type="OrthoDB" id="2740448at2759"/>
<dbReference type="Pfam" id="PF00172">
    <property type="entry name" value="Zn_clus"/>
    <property type="match status" value="1"/>
</dbReference>
<gene>
    <name evidence="6" type="ORF">BDV29DRAFT_182432</name>
</gene>
<dbReference type="GO" id="GO:0008270">
    <property type="term" value="F:zinc ion binding"/>
    <property type="evidence" value="ECO:0007669"/>
    <property type="project" value="InterPro"/>
</dbReference>
<dbReference type="SMART" id="SM00066">
    <property type="entry name" value="GAL4"/>
    <property type="match status" value="1"/>
</dbReference>
<evidence type="ECO:0000256" key="3">
    <source>
        <dbReference type="ARBA" id="ARBA00023163"/>
    </source>
</evidence>
<accession>A0A5N5WR14</accession>
<dbReference type="AlphaFoldDB" id="A0A5N5WR14"/>
<dbReference type="PROSITE" id="PS50048">
    <property type="entry name" value="ZN2_CY6_FUNGAL_2"/>
    <property type="match status" value="1"/>
</dbReference>
<evidence type="ECO:0000259" key="5">
    <source>
        <dbReference type="PROSITE" id="PS50048"/>
    </source>
</evidence>